<reference evidence="2" key="1">
    <citation type="submission" date="2016-10" db="EMBL/GenBank/DDBJ databases">
        <authorList>
            <person name="de Groot N.N."/>
        </authorList>
    </citation>
    <scope>NUCLEOTIDE SEQUENCE</scope>
</reference>
<evidence type="ECO:0000256" key="1">
    <source>
        <dbReference type="SAM" id="Phobius"/>
    </source>
</evidence>
<proteinExistence type="predicted"/>
<feature type="transmembrane region" description="Helical" evidence="1">
    <location>
        <begin position="71"/>
        <end position="91"/>
    </location>
</feature>
<dbReference type="Pfam" id="PF02325">
    <property type="entry name" value="CCB3_YggT"/>
    <property type="match status" value="1"/>
</dbReference>
<dbReference type="InterPro" id="IPR003425">
    <property type="entry name" value="CCB3/YggT"/>
</dbReference>
<keyword evidence="1" id="KW-0812">Transmembrane</keyword>
<dbReference type="EMBL" id="FPHF01000110">
    <property type="protein sequence ID" value="SFV68803.1"/>
    <property type="molecule type" value="Genomic_DNA"/>
</dbReference>
<keyword evidence="1" id="KW-1133">Transmembrane helix</keyword>
<dbReference type="GO" id="GO:0016020">
    <property type="term" value="C:membrane"/>
    <property type="evidence" value="ECO:0007669"/>
    <property type="project" value="InterPro"/>
</dbReference>
<keyword evidence="1" id="KW-0472">Membrane</keyword>
<protein>
    <submittedName>
        <fullName evidence="2">Integral membrane protein YggT, involved in response to extracytoplasmic stress (Osmotic shock)</fullName>
    </submittedName>
</protein>
<dbReference type="AlphaFoldDB" id="A0A1W1CSU5"/>
<feature type="transmembrane region" description="Helical" evidence="1">
    <location>
        <begin position="12"/>
        <end position="35"/>
    </location>
</feature>
<sequence>MEMIIEIVQGVGGILVSLISVYIWILIITALLSFVNPDPYNPVVMFLHRITNPAYVFIRKFIRTDFNNLDLAPLILIIGLQVLIVVLSSLLRSL</sequence>
<evidence type="ECO:0000313" key="2">
    <source>
        <dbReference type="EMBL" id="SFV68803.1"/>
    </source>
</evidence>
<organism evidence="2">
    <name type="scientific">hydrothermal vent metagenome</name>
    <dbReference type="NCBI Taxonomy" id="652676"/>
    <lineage>
        <taxon>unclassified sequences</taxon>
        <taxon>metagenomes</taxon>
        <taxon>ecological metagenomes</taxon>
    </lineage>
</organism>
<gene>
    <name evidence="2" type="ORF">MNB_SM-4-1085</name>
</gene>
<accession>A0A1W1CSU5</accession>
<name>A0A1W1CSU5_9ZZZZ</name>